<dbReference type="OrthoDB" id="245200at2"/>
<protein>
    <recommendedName>
        <fullName evidence="1">Peptidoglycan binding-like domain-containing protein</fullName>
    </recommendedName>
</protein>
<dbReference type="InterPro" id="IPR036365">
    <property type="entry name" value="PGBD-like_sf"/>
</dbReference>
<sequence>MANLRRGSQGPEVKELQTALNQQLYPNPHLGVDGIFGAKTEAAVIAFQKQAVILVDGIVGNQTKAALGMSTTGQKYTHRVRLHFRSLTLTDLPFNQILAGTQEVYAQYNIKVEYGSGESLMLTPAEAAKFQQIDGQCKWDVKSGEYAELQKIGSPAPANDIIVYFVDRFSQSLNGCGGHLKNRPACIVAKAGTKWCVAHEIGHVLLTSSFTPVHIGATSNLMYSVDIQRSCPTLNPAQVQKIKTSPLCRSI</sequence>
<name>A0A2S8FQ68_9BACT</name>
<dbReference type="InterPro" id="IPR002477">
    <property type="entry name" value="Peptidoglycan-bd-like"/>
</dbReference>
<accession>A0A2S8FQ68</accession>
<dbReference type="AlphaFoldDB" id="A0A2S8FQ68"/>
<dbReference type="Pfam" id="PF01471">
    <property type="entry name" value="PG_binding_1"/>
    <property type="match status" value="1"/>
</dbReference>
<evidence type="ECO:0000313" key="3">
    <source>
        <dbReference type="Proteomes" id="UP000239388"/>
    </source>
</evidence>
<dbReference type="Gene3D" id="1.10.101.10">
    <property type="entry name" value="PGBD-like superfamily/PGBD"/>
    <property type="match status" value="1"/>
</dbReference>
<dbReference type="InterPro" id="IPR036366">
    <property type="entry name" value="PGBDSf"/>
</dbReference>
<organism evidence="2 3">
    <name type="scientific">Blastopirellula marina</name>
    <dbReference type="NCBI Taxonomy" id="124"/>
    <lineage>
        <taxon>Bacteria</taxon>
        <taxon>Pseudomonadati</taxon>
        <taxon>Planctomycetota</taxon>
        <taxon>Planctomycetia</taxon>
        <taxon>Pirellulales</taxon>
        <taxon>Pirellulaceae</taxon>
        <taxon>Blastopirellula</taxon>
    </lineage>
</organism>
<reference evidence="2 3" key="1">
    <citation type="submission" date="2018-02" db="EMBL/GenBank/DDBJ databases">
        <title>Comparative genomes isolates from brazilian mangrove.</title>
        <authorList>
            <person name="Araujo J.E."/>
            <person name="Taketani R.G."/>
            <person name="Silva M.C.P."/>
            <person name="Loureco M.V."/>
            <person name="Andreote F.D."/>
        </authorList>
    </citation>
    <scope>NUCLEOTIDE SEQUENCE [LARGE SCALE GENOMIC DNA]</scope>
    <source>
        <strain evidence="2 3">NAP PRIS-MGV</strain>
    </source>
</reference>
<dbReference type="SUPFAM" id="SSF47090">
    <property type="entry name" value="PGBD-like"/>
    <property type="match status" value="1"/>
</dbReference>
<evidence type="ECO:0000313" key="2">
    <source>
        <dbReference type="EMBL" id="PQO33994.1"/>
    </source>
</evidence>
<gene>
    <name evidence="2" type="ORF">C5Y98_17425</name>
</gene>
<dbReference type="RefSeq" id="WP_105355900.1">
    <property type="nucleotide sequence ID" value="NZ_PUIB01000017.1"/>
</dbReference>
<feature type="domain" description="Peptidoglycan binding-like" evidence="1">
    <location>
        <begin position="9"/>
        <end position="67"/>
    </location>
</feature>
<dbReference type="Proteomes" id="UP000239388">
    <property type="component" value="Unassembled WGS sequence"/>
</dbReference>
<evidence type="ECO:0000259" key="1">
    <source>
        <dbReference type="Pfam" id="PF01471"/>
    </source>
</evidence>
<dbReference type="EMBL" id="PUIB01000017">
    <property type="protein sequence ID" value="PQO33994.1"/>
    <property type="molecule type" value="Genomic_DNA"/>
</dbReference>
<proteinExistence type="predicted"/>
<comment type="caution">
    <text evidence="2">The sequence shown here is derived from an EMBL/GenBank/DDBJ whole genome shotgun (WGS) entry which is preliminary data.</text>
</comment>